<name>A0A2S3UTA8_9HYPH</name>
<evidence type="ECO:0000313" key="3">
    <source>
        <dbReference type="Proteomes" id="UP000236959"/>
    </source>
</evidence>
<protein>
    <submittedName>
        <fullName evidence="2">D-psicose/D-tagatose/L-ribulose 3-epimerase</fullName>
    </submittedName>
</protein>
<evidence type="ECO:0000259" key="1">
    <source>
        <dbReference type="Pfam" id="PF01261"/>
    </source>
</evidence>
<dbReference type="RefSeq" id="WP_208987491.1">
    <property type="nucleotide sequence ID" value="NZ_PPCN01000005.1"/>
</dbReference>
<keyword evidence="3" id="KW-1185">Reference proteome</keyword>
<evidence type="ECO:0000313" key="2">
    <source>
        <dbReference type="EMBL" id="POF30951.1"/>
    </source>
</evidence>
<dbReference type="PANTHER" id="PTHR12110">
    <property type="entry name" value="HYDROXYPYRUVATE ISOMERASE"/>
    <property type="match status" value="1"/>
</dbReference>
<dbReference type="Proteomes" id="UP000236959">
    <property type="component" value="Unassembled WGS sequence"/>
</dbReference>
<reference evidence="2 3" key="1">
    <citation type="submission" date="2018-01" db="EMBL/GenBank/DDBJ databases">
        <title>Genomic Encyclopedia of Archaeal and Bacterial Type Strains, Phase II (KMG-II): from individual species to whole genera.</title>
        <authorList>
            <person name="Goeker M."/>
        </authorList>
    </citation>
    <scope>NUCLEOTIDE SEQUENCE [LARGE SCALE GENOMIC DNA]</scope>
    <source>
        <strain evidence="2 3">DSM 17023</strain>
    </source>
</reference>
<dbReference type="AlphaFoldDB" id="A0A2S3UTA8"/>
<comment type="caution">
    <text evidence="2">The sequence shown here is derived from an EMBL/GenBank/DDBJ whole genome shotgun (WGS) entry which is preliminary data.</text>
</comment>
<dbReference type="SUPFAM" id="SSF51658">
    <property type="entry name" value="Xylose isomerase-like"/>
    <property type="match status" value="1"/>
</dbReference>
<dbReference type="InterPro" id="IPR036237">
    <property type="entry name" value="Xyl_isomerase-like_sf"/>
</dbReference>
<accession>A0A2S3UTA8</accession>
<proteinExistence type="predicted"/>
<organism evidence="2 3">
    <name type="scientific">Roseibium marinum</name>
    <dbReference type="NCBI Taxonomy" id="281252"/>
    <lineage>
        <taxon>Bacteria</taxon>
        <taxon>Pseudomonadati</taxon>
        <taxon>Pseudomonadota</taxon>
        <taxon>Alphaproteobacteria</taxon>
        <taxon>Hyphomicrobiales</taxon>
        <taxon>Stappiaceae</taxon>
        <taxon>Roseibium</taxon>
    </lineage>
</organism>
<sequence>MTTLKALNVKNPVGIISMQFVRPFTRADLGLFRHIRDLGFDFVELLVPEPDDDLDLRETAEALRDADLGVVLAARVNLQRSIAGEDAGCRQGGIDYLKRCVEVASTLGARIIGGPLYGEPLVFAGRAPVPWSDGQIRTRADRTIEGLAAVAPLAAGAGCVFALEALNRFETDIVSTTRQAIEVCDRVDNPGLGIVLDTFHMNMEERSIPDAIRVAGPRVVHFQANENHRGFPGTGHLDWPVIMKALADIGYDGPISLEPFRRNDDRVGLPIAHWRAPREDETDKLKAGLALIRSCLAMAEAAQ</sequence>
<dbReference type="Gene3D" id="3.20.20.150">
    <property type="entry name" value="Divalent-metal-dependent TIM barrel enzymes"/>
    <property type="match status" value="1"/>
</dbReference>
<dbReference type="InterPro" id="IPR050312">
    <property type="entry name" value="IolE/XylAMocC-like"/>
</dbReference>
<gene>
    <name evidence="2" type="ORF">CLV41_105129</name>
</gene>
<dbReference type="InterPro" id="IPR013022">
    <property type="entry name" value="Xyl_isomerase-like_TIM-brl"/>
</dbReference>
<dbReference type="EMBL" id="PPCN01000005">
    <property type="protein sequence ID" value="POF30951.1"/>
    <property type="molecule type" value="Genomic_DNA"/>
</dbReference>
<dbReference type="Pfam" id="PF01261">
    <property type="entry name" value="AP_endonuc_2"/>
    <property type="match status" value="1"/>
</dbReference>
<feature type="domain" description="Xylose isomerase-like TIM barrel" evidence="1">
    <location>
        <begin position="32"/>
        <end position="292"/>
    </location>
</feature>